<dbReference type="OrthoDB" id="3971593at2759"/>
<dbReference type="Gene3D" id="1.10.1820.10">
    <property type="entry name" value="protein kinase ck2 holoenzyme, chain C, domain 1"/>
    <property type="match status" value="1"/>
</dbReference>
<dbReference type="FunFam" id="2.20.25.20:FF:000001">
    <property type="entry name" value="Casein kinase II subunit beta"/>
    <property type="match status" value="1"/>
</dbReference>
<dbReference type="AlphaFoldDB" id="A0A1Q9ENB3"/>
<dbReference type="SMART" id="SM01085">
    <property type="entry name" value="CK_II_beta"/>
    <property type="match status" value="1"/>
</dbReference>
<dbReference type="FunFam" id="1.10.1820.10:FF:000005">
    <property type="entry name" value="Casein kinase II subunit beta"/>
    <property type="match status" value="1"/>
</dbReference>
<evidence type="ECO:0000256" key="2">
    <source>
        <dbReference type="RuleBase" id="RU361268"/>
    </source>
</evidence>
<keyword evidence="3" id="KW-0808">Transferase</keyword>
<evidence type="ECO:0000313" key="4">
    <source>
        <dbReference type="Proteomes" id="UP000186817"/>
    </source>
</evidence>
<evidence type="ECO:0000256" key="1">
    <source>
        <dbReference type="ARBA" id="ARBA00006941"/>
    </source>
</evidence>
<dbReference type="Gene3D" id="2.20.25.20">
    <property type="match status" value="1"/>
</dbReference>
<dbReference type="PANTHER" id="PTHR11740">
    <property type="entry name" value="CASEIN KINASE II SUBUNIT BETA"/>
    <property type="match status" value="1"/>
</dbReference>
<dbReference type="Proteomes" id="UP000186817">
    <property type="component" value="Unassembled WGS sequence"/>
</dbReference>
<dbReference type="Pfam" id="PF01214">
    <property type="entry name" value="CK_II_beta"/>
    <property type="match status" value="1"/>
</dbReference>
<dbReference type="PROSITE" id="PS01101">
    <property type="entry name" value="CK2_BETA"/>
    <property type="match status" value="1"/>
</dbReference>
<dbReference type="EMBL" id="LSRX01000107">
    <property type="protein sequence ID" value="OLQ08914.1"/>
    <property type="molecule type" value="Genomic_DNA"/>
</dbReference>
<comment type="similarity">
    <text evidence="1 2">Belongs to the casein kinase 2 subunit beta family.</text>
</comment>
<dbReference type="Pfam" id="PF18143">
    <property type="entry name" value="HAD_SAK_2"/>
    <property type="match status" value="1"/>
</dbReference>
<dbReference type="PANTHER" id="PTHR11740:SF0">
    <property type="entry name" value="CASEIN KINASE II SUBUNIT BETA"/>
    <property type="match status" value="1"/>
</dbReference>
<dbReference type="PRINTS" id="PR00472">
    <property type="entry name" value="CASNKINASEII"/>
</dbReference>
<dbReference type="SUPFAM" id="SSF57798">
    <property type="entry name" value="Casein kinase II beta subunit"/>
    <property type="match status" value="1"/>
</dbReference>
<dbReference type="InterPro" id="IPR000704">
    <property type="entry name" value="Casein_kinase_II_reg-sub"/>
</dbReference>
<dbReference type="GO" id="GO:0005956">
    <property type="term" value="C:protein kinase CK2 complex"/>
    <property type="evidence" value="ECO:0007669"/>
    <property type="project" value="UniProtKB-UniRule"/>
</dbReference>
<comment type="caution">
    <text evidence="3">The sequence shown here is derived from an EMBL/GenBank/DDBJ whole genome shotgun (WGS) entry which is preliminary data.</text>
</comment>
<keyword evidence="4" id="KW-1185">Reference proteome</keyword>
<dbReference type="GO" id="GO:0005737">
    <property type="term" value="C:cytoplasm"/>
    <property type="evidence" value="ECO:0007669"/>
    <property type="project" value="TreeGrafter"/>
</dbReference>
<comment type="subunit">
    <text evidence="2">Tetramer of two alpha and two beta subunits.</text>
</comment>
<sequence length="734" mass="81257">MNPRSLECETLATQCHECRSHSGSWARSRTNAEQARMYGLSLGETDDDEDFSADSGWIPWFCGLKGHELFAEVEEEYVRDNFNLYGLRQRFQFYDHALEMILSSEAPEDDDLADTEFLEIYRDAADLYGLIHARYIASPRGLQVMRDKYLKAVFGTCPRVLCDRQHTLPMGLSEDLRAAQVKMFCPRCEQVYSAKSKYREVDGACFGMSFPQIFLQTYPSLMPLDIPRPFQPRVFGFKLHKQRSLISYKNEQDRTPARESGGYNETEEGFSEVPRSVWMQSVDPEGGLSDELLKGAAGIETYSFENATALRFHLPAATLSSLFLSSPSFEAMAPKALPSRSVPSAVMKMMVPRVVAKAKPGAAKAAPAAAVATALYAASALDMVPCDFPITVEVKFAGGFGAELQAEASALRVSAVTAGALQEWNRLHPLLAVQRGDRITAVNHRSGDTQAMLLEIQAGGVLRMMVRSLRRASDTALLGALPVASMKTPPAEDKKRPLDDGGNSLYAGMPAPDPVKEQNAKIQTKDVFADPAAAEDPTSVVFLDIDGVLRRLESVPVITVEGGVLPLNLGHRPLLPDALRALKYIVHKTGAGVVISSEWRRSPSLLEEAQTALRALGMRTRGSTPVLRPREELVVGTRIDPDKEATLRLRWAERRAREITTWLEDHPEVKRWLALDDLDLALADDVRLPDTLRMTGGFLLIDPEVGLTMSHARQASEYLSQRRKPSRPVKIART</sequence>
<protein>
    <recommendedName>
        <fullName evidence="2">Casein kinase II subunit beta</fullName>
        <shortName evidence="2">CK II beta</shortName>
    </recommendedName>
</protein>
<gene>
    <name evidence="3" type="primary">csnk2b</name>
    <name evidence="3" type="ORF">AK812_SmicGene7520</name>
</gene>
<proteinExistence type="inferred from homology"/>
<reference evidence="3 4" key="1">
    <citation type="submission" date="2016-02" db="EMBL/GenBank/DDBJ databases">
        <title>Genome analysis of coral dinoflagellate symbionts highlights evolutionary adaptations to a symbiotic lifestyle.</title>
        <authorList>
            <person name="Aranda M."/>
            <person name="Li Y."/>
            <person name="Liew Y.J."/>
            <person name="Baumgarten S."/>
            <person name="Simakov O."/>
            <person name="Wilson M."/>
            <person name="Piel J."/>
            <person name="Ashoor H."/>
            <person name="Bougouffa S."/>
            <person name="Bajic V.B."/>
            <person name="Ryu T."/>
            <person name="Ravasi T."/>
            <person name="Bayer T."/>
            <person name="Micklem G."/>
            <person name="Kim H."/>
            <person name="Bhak J."/>
            <person name="Lajeunesse T.C."/>
            <person name="Voolstra C.R."/>
        </authorList>
    </citation>
    <scope>NUCLEOTIDE SEQUENCE [LARGE SCALE GENOMIC DNA]</scope>
    <source>
        <strain evidence="3 4">CCMP2467</strain>
    </source>
</reference>
<name>A0A1Q9ENB3_SYMMI</name>
<keyword evidence="3" id="KW-0418">Kinase</keyword>
<organism evidence="3 4">
    <name type="scientific">Symbiodinium microadriaticum</name>
    <name type="common">Dinoflagellate</name>
    <name type="synonym">Zooxanthella microadriatica</name>
    <dbReference type="NCBI Taxonomy" id="2951"/>
    <lineage>
        <taxon>Eukaryota</taxon>
        <taxon>Sar</taxon>
        <taxon>Alveolata</taxon>
        <taxon>Dinophyceae</taxon>
        <taxon>Suessiales</taxon>
        <taxon>Symbiodiniaceae</taxon>
        <taxon>Symbiodinium</taxon>
    </lineage>
</organism>
<accession>A0A1Q9ENB3</accession>
<dbReference type="GO" id="GO:0016301">
    <property type="term" value="F:kinase activity"/>
    <property type="evidence" value="ECO:0007669"/>
    <property type="project" value="UniProtKB-KW"/>
</dbReference>
<evidence type="ECO:0000313" key="3">
    <source>
        <dbReference type="EMBL" id="OLQ08914.1"/>
    </source>
</evidence>
<dbReference type="InterPro" id="IPR016149">
    <property type="entry name" value="Casein_kin_II_reg-sub_N"/>
</dbReference>
<dbReference type="GO" id="GO:0019887">
    <property type="term" value="F:protein kinase regulator activity"/>
    <property type="evidence" value="ECO:0007669"/>
    <property type="project" value="InterPro"/>
</dbReference>
<dbReference type="InterPro" id="IPR035991">
    <property type="entry name" value="Casein_kinase_II_beta-like"/>
</dbReference>